<evidence type="ECO:0000256" key="1">
    <source>
        <dbReference type="ARBA" id="ARBA00004651"/>
    </source>
</evidence>
<dbReference type="RefSeq" id="WP_183733284.1">
    <property type="nucleotide sequence ID" value="NZ_JACHID010000012.1"/>
</dbReference>
<keyword evidence="6 8" id="KW-1133">Transmembrane helix</keyword>
<evidence type="ECO:0000256" key="6">
    <source>
        <dbReference type="ARBA" id="ARBA00022989"/>
    </source>
</evidence>
<evidence type="ECO:0000313" key="10">
    <source>
        <dbReference type="Proteomes" id="UP000528322"/>
    </source>
</evidence>
<feature type="transmembrane region" description="Helical" evidence="8">
    <location>
        <begin position="189"/>
        <end position="208"/>
    </location>
</feature>
<dbReference type="GO" id="GO:0055085">
    <property type="term" value="P:transmembrane transport"/>
    <property type="evidence" value="ECO:0007669"/>
    <property type="project" value="InterPro"/>
</dbReference>
<feature type="transmembrane region" description="Helical" evidence="8">
    <location>
        <begin position="220"/>
        <end position="242"/>
    </location>
</feature>
<comment type="subcellular location">
    <subcellularLocation>
        <location evidence="1">Cell membrane</location>
        <topology evidence="1">Multi-pass membrane protein</topology>
    </subcellularLocation>
</comment>
<dbReference type="Pfam" id="PF03547">
    <property type="entry name" value="Mem_trans"/>
    <property type="match status" value="1"/>
</dbReference>
<gene>
    <name evidence="9" type="ORF">HNR37_001899</name>
</gene>
<evidence type="ECO:0000256" key="2">
    <source>
        <dbReference type="ARBA" id="ARBA00010145"/>
    </source>
</evidence>
<evidence type="ECO:0000256" key="5">
    <source>
        <dbReference type="ARBA" id="ARBA00022692"/>
    </source>
</evidence>
<organism evidence="9 10">
    <name type="scientific">Desulfurispira natronophila</name>
    <dbReference type="NCBI Taxonomy" id="682562"/>
    <lineage>
        <taxon>Bacteria</taxon>
        <taxon>Pseudomonadati</taxon>
        <taxon>Chrysiogenota</taxon>
        <taxon>Chrysiogenia</taxon>
        <taxon>Chrysiogenales</taxon>
        <taxon>Chrysiogenaceae</taxon>
        <taxon>Desulfurispira</taxon>
    </lineage>
</organism>
<feature type="transmembrane region" description="Helical" evidence="8">
    <location>
        <begin position="280"/>
        <end position="299"/>
    </location>
</feature>
<keyword evidence="5 8" id="KW-0812">Transmembrane</keyword>
<feature type="transmembrane region" description="Helical" evidence="8">
    <location>
        <begin position="57"/>
        <end position="79"/>
    </location>
</feature>
<keyword evidence="4" id="KW-1003">Cell membrane</keyword>
<comment type="caution">
    <text evidence="9">The sequence shown here is derived from an EMBL/GenBank/DDBJ whole genome shotgun (WGS) entry which is preliminary data.</text>
</comment>
<dbReference type="InterPro" id="IPR004776">
    <property type="entry name" value="Mem_transp_PIN-like"/>
</dbReference>
<evidence type="ECO:0008006" key="11">
    <source>
        <dbReference type="Google" id="ProtNLM"/>
    </source>
</evidence>
<keyword evidence="10" id="KW-1185">Reference proteome</keyword>
<name>A0A7W8DHH2_9BACT</name>
<dbReference type="AlphaFoldDB" id="A0A7W8DHH2"/>
<dbReference type="PANTHER" id="PTHR36838:SF1">
    <property type="entry name" value="SLR1864 PROTEIN"/>
    <property type="match status" value="1"/>
</dbReference>
<evidence type="ECO:0000256" key="8">
    <source>
        <dbReference type="SAM" id="Phobius"/>
    </source>
</evidence>
<dbReference type="GO" id="GO:0005886">
    <property type="term" value="C:plasma membrane"/>
    <property type="evidence" value="ECO:0007669"/>
    <property type="project" value="UniProtKB-SubCell"/>
</dbReference>
<evidence type="ECO:0000313" key="9">
    <source>
        <dbReference type="EMBL" id="MBB5022561.1"/>
    </source>
</evidence>
<proteinExistence type="inferred from homology"/>
<feature type="transmembrane region" description="Helical" evidence="8">
    <location>
        <begin position="119"/>
        <end position="144"/>
    </location>
</feature>
<evidence type="ECO:0000256" key="3">
    <source>
        <dbReference type="ARBA" id="ARBA00022448"/>
    </source>
</evidence>
<feature type="transmembrane region" description="Helical" evidence="8">
    <location>
        <begin position="248"/>
        <end position="268"/>
    </location>
</feature>
<feature type="transmembrane region" description="Helical" evidence="8">
    <location>
        <begin position="156"/>
        <end position="177"/>
    </location>
</feature>
<protein>
    <recommendedName>
        <fullName evidence="11">AEC family transporter</fullName>
    </recommendedName>
</protein>
<dbReference type="EMBL" id="JACHID010000012">
    <property type="protein sequence ID" value="MBB5022561.1"/>
    <property type="molecule type" value="Genomic_DNA"/>
</dbReference>
<keyword evidence="7 8" id="KW-0472">Membrane</keyword>
<evidence type="ECO:0000256" key="4">
    <source>
        <dbReference type="ARBA" id="ARBA00022475"/>
    </source>
</evidence>
<comment type="similarity">
    <text evidence="2">Belongs to the auxin efflux carrier (TC 2.A.69) family.</text>
</comment>
<dbReference type="Gene3D" id="1.20.1530.20">
    <property type="match status" value="1"/>
</dbReference>
<accession>A0A7W8DHH2</accession>
<dbReference type="PANTHER" id="PTHR36838">
    <property type="entry name" value="AUXIN EFFLUX CARRIER FAMILY PROTEIN"/>
    <property type="match status" value="1"/>
</dbReference>
<dbReference type="InterPro" id="IPR038770">
    <property type="entry name" value="Na+/solute_symporter_sf"/>
</dbReference>
<feature type="transmembrane region" description="Helical" evidence="8">
    <location>
        <begin position="91"/>
        <end position="113"/>
    </location>
</feature>
<evidence type="ECO:0000256" key="7">
    <source>
        <dbReference type="ARBA" id="ARBA00023136"/>
    </source>
</evidence>
<reference evidence="9 10" key="1">
    <citation type="submission" date="2020-08" db="EMBL/GenBank/DDBJ databases">
        <title>Genomic Encyclopedia of Type Strains, Phase IV (KMG-IV): sequencing the most valuable type-strain genomes for metagenomic binning, comparative biology and taxonomic classification.</title>
        <authorList>
            <person name="Goeker M."/>
        </authorList>
    </citation>
    <scope>NUCLEOTIDE SEQUENCE [LARGE SCALE GENOMIC DNA]</scope>
    <source>
        <strain evidence="9 10">DSM 22071</strain>
    </source>
</reference>
<sequence length="303" mass="32583">MSNLALIIICFVAGAALRHFGKVPDNGPGTLNAFIIHVSLPAMVLLQIHRLELDTALLFAVLMPWLSFLLAVPFFMLLGKFMGWDRGTIGCLILLGGLGNTSFIGLPMIQAYYGEHMLGVGIVADQIGSFLVLSTLGILTAAIFSQGTKVTFSAVIRRIITFPPAIAVVVALLLRSVEYPMWFVDTLEALGATVAVLAMASVGMFFQFEKLQQDLRGPLLAGLSYRLFLAPLIALVVFVLLIGGRGEILQVTIFEAAMPPMVVGGLIAIQHGLNPRLATLMLALGTLASFITLALWYLVTGWV</sequence>
<keyword evidence="3" id="KW-0813">Transport</keyword>
<dbReference type="Proteomes" id="UP000528322">
    <property type="component" value="Unassembled WGS sequence"/>
</dbReference>